<dbReference type="InterPro" id="IPR036291">
    <property type="entry name" value="NAD(P)-bd_dom_sf"/>
</dbReference>
<organism evidence="6 7">
    <name type="scientific">Strigomonas culicis</name>
    <dbReference type="NCBI Taxonomy" id="28005"/>
    <lineage>
        <taxon>Eukaryota</taxon>
        <taxon>Discoba</taxon>
        <taxon>Euglenozoa</taxon>
        <taxon>Kinetoplastea</taxon>
        <taxon>Metakinetoplastina</taxon>
        <taxon>Trypanosomatida</taxon>
        <taxon>Trypanosomatidae</taxon>
        <taxon>Strigomonadinae</taxon>
        <taxon>Strigomonas</taxon>
    </lineage>
</organism>
<reference evidence="6" key="2">
    <citation type="submission" date="2013-03" db="EMBL/GenBank/DDBJ databases">
        <authorList>
            <person name="Motta M.C.M."/>
            <person name="Martins A.C.A."/>
            <person name="Preta C.M.C.C."/>
            <person name="Silva R."/>
            <person name="de Souza S.S."/>
            <person name="Klein C.C."/>
            <person name="de Almeida L.G.P."/>
            <person name="Cunha O.L."/>
            <person name="Colabardini A.C."/>
            <person name="Lima B.A."/>
            <person name="Machado C.R."/>
            <person name="Soares C.M.A."/>
            <person name="de Menezes C.B.A."/>
            <person name="Bartolomeu D.C."/>
            <person name="Grisard E.C."/>
            <person name="Fantinatti-Garboggini F."/>
            <person name="Rodrigues-Luiz G.F."/>
            <person name="Wagner G."/>
            <person name="Goldman G.H."/>
            <person name="Fietto J.L.R."/>
            <person name="Ciapina L.P."/>
            <person name="Brocchi M."/>
            <person name="Elias M.C."/>
            <person name="Goldman M.H.S."/>
            <person name="Sagot M.-F."/>
            <person name="Pereira M."/>
            <person name="Stoco P.H."/>
            <person name="Teixeira S.M.R."/>
            <person name="de Mendonca-Neto R.P."/>
            <person name="Maciel T.E.F."/>
            <person name="Mendes T.A.O."/>
            <person name="Urmenyi T.P."/>
            <person name="Teixeira M.M.G."/>
            <person name="de Camargo E.F.P."/>
            <person name="de Sousa W."/>
            <person name="Schenkman S."/>
            <person name="de Vasconcelos A.T.R."/>
        </authorList>
    </citation>
    <scope>NUCLEOTIDE SEQUENCE</scope>
</reference>
<comment type="caution">
    <text evidence="6">The sequence shown here is derived from an EMBL/GenBank/DDBJ whole genome shotgun (WGS) entry which is preliminary data.</text>
</comment>
<dbReference type="Gene3D" id="3.40.50.720">
    <property type="entry name" value="NAD(P)-binding Rossmann-like Domain"/>
    <property type="match status" value="1"/>
</dbReference>
<dbReference type="GO" id="GO:0016491">
    <property type="term" value="F:oxidoreductase activity"/>
    <property type="evidence" value="ECO:0007669"/>
    <property type="project" value="UniProtKB-KW"/>
</dbReference>
<evidence type="ECO:0000313" key="7">
    <source>
        <dbReference type="Proteomes" id="UP000015354"/>
    </source>
</evidence>
<evidence type="ECO:0000256" key="1">
    <source>
        <dbReference type="ARBA" id="ARBA00006484"/>
    </source>
</evidence>
<gene>
    <name evidence="6" type="ORF">STCU_03360</name>
    <name evidence="5" type="ORF">STCU_06654</name>
    <name evidence="4" type="ORF">STCU_08798</name>
</gene>
<evidence type="ECO:0000256" key="2">
    <source>
        <dbReference type="ARBA" id="ARBA00023002"/>
    </source>
</evidence>
<keyword evidence="7" id="KW-1185">Reference proteome</keyword>
<dbReference type="OrthoDB" id="191139at2759"/>
<keyword evidence="2" id="KW-0560">Oxidoreductase</keyword>
<evidence type="ECO:0000313" key="5">
    <source>
        <dbReference type="EMBL" id="EPY25589.1"/>
    </source>
</evidence>
<keyword evidence="3" id="KW-0472">Membrane</keyword>
<evidence type="ECO:0000256" key="3">
    <source>
        <dbReference type="SAM" id="Phobius"/>
    </source>
</evidence>
<dbReference type="Proteomes" id="UP000015354">
    <property type="component" value="Unassembled WGS sequence"/>
</dbReference>
<protein>
    <submittedName>
        <fullName evidence="6">Short chain dehydrogenase (Putative)</fullName>
    </submittedName>
</protein>
<dbReference type="AlphaFoldDB" id="S9URV9"/>
<comment type="similarity">
    <text evidence="1">Belongs to the short-chain dehydrogenases/reductases (SDR) family.</text>
</comment>
<dbReference type="PANTHER" id="PTHR24320">
    <property type="entry name" value="RETINOL DEHYDROGENASE"/>
    <property type="match status" value="1"/>
</dbReference>
<dbReference type="SUPFAM" id="SSF51735">
    <property type="entry name" value="NAD(P)-binding Rossmann-fold domains"/>
    <property type="match status" value="1"/>
</dbReference>
<sequence>MLFFSNIVWLIEFFLFLIRGICVALADLYIMYMRVGVVWRRNRCRPPSMERQDLVMQLAPQSPYHSKVSVTDMHLHLNASFIDRQLWKSLSNNNALPSAVVTGVSYGGIGFYTALHLLLSGVNVHGVVRSDTQLRQVAHMMQVAVDRQCVLHKEWMGKIGRIMLHLCDLSDTAAVSRLADTILTDPNLRIVVCSAGPMCTPVGLSPQGLEEQFATHYVGHSLLLLRLLAHRRASNVPVRTLPPWRIVLLSSGTAATAAPNDFTTFHQWPDAAQAATFSSPFSGYNNAKMCELLFGLALSRVVRTERRLATCTVCMLHPGPTRSRALANSGLPLQKWLHGEAAALLCVSPVIAALFVVDLALSKRHEQANGHFFRMGEDQTVYHQKMIHHPETRKGFFRNSTLFPGIPGPEVALSIGNQNWLWRATIRYFVENKLIDASSFN</sequence>
<dbReference type="EMBL" id="ATMH01003360">
    <property type="protein sequence ID" value="EPY31628.1"/>
    <property type="molecule type" value="Genomic_DNA"/>
</dbReference>
<name>S9URV9_9TRYP</name>
<feature type="transmembrane region" description="Helical" evidence="3">
    <location>
        <begin position="6"/>
        <end position="32"/>
    </location>
</feature>
<keyword evidence="3" id="KW-0812">Transmembrane</keyword>
<proteinExistence type="inferred from homology"/>
<dbReference type="EMBL" id="ATMH01006654">
    <property type="protein sequence ID" value="EPY25589.1"/>
    <property type="molecule type" value="Genomic_DNA"/>
</dbReference>
<dbReference type="PANTHER" id="PTHR24320:SF148">
    <property type="entry name" value="NAD(P)-BINDING ROSSMANN-FOLD SUPERFAMILY PROTEIN"/>
    <property type="match status" value="1"/>
</dbReference>
<accession>S9URV9</accession>
<dbReference type="EMBL" id="ATMH01008798">
    <property type="protein sequence ID" value="EPY20862.1"/>
    <property type="molecule type" value="Genomic_DNA"/>
</dbReference>
<keyword evidence="3" id="KW-1133">Transmembrane helix</keyword>
<evidence type="ECO:0000313" key="6">
    <source>
        <dbReference type="EMBL" id="EPY31628.1"/>
    </source>
</evidence>
<reference evidence="6 7" key="1">
    <citation type="journal article" date="2013" name="PLoS ONE">
        <title>Predicting the Proteins of Angomonas deanei, Strigomonas culicis and Their Respective Endosymbionts Reveals New Aspects of the Trypanosomatidae Family.</title>
        <authorList>
            <person name="Motta M.C."/>
            <person name="Martins A.C."/>
            <person name="de Souza S.S."/>
            <person name="Catta-Preta C.M."/>
            <person name="Silva R."/>
            <person name="Klein C.C."/>
            <person name="de Almeida L.G."/>
            <person name="de Lima Cunha O."/>
            <person name="Ciapina L.P."/>
            <person name="Brocchi M."/>
            <person name="Colabardini A.C."/>
            <person name="de Araujo Lima B."/>
            <person name="Machado C.R."/>
            <person name="de Almeida Soares C.M."/>
            <person name="Probst C.M."/>
            <person name="de Menezes C.B."/>
            <person name="Thompson C.E."/>
            <person name="Bartholomeu D.C."/>
            <person name="Gradia D.F."/>
            <person name="Pavoni D.P."/>
            <person name="Grisard E.C."/>
            <person name="Fantinatti-Garboggini F."/>
            <person name="Marchini F.K."/>
            <person name="Rodrigues-Luiz G.F."/>
            <person name="Wagner G."/>
            <person name="Goldman G.H."/>
            <person name="Fietto J.L."/>
            <person name="Elias M.C."/>
            <person name="Goldman M.H."/>
            <person name="Sagot M.F."/>
            <person name="Pereira M."/>
            <person name="Stoco P.H."/>
            <person name="de Mendonca-Neto R.P."/>
            <person name="Teixeira S.M."/>
            <person name="Maciel T.E."/>
            <person name="de Oliveira Mendes T.A."/>
            <person name="Urmenyi T.P."/>
            <person name="de Souza W."/>
            <person name="Schenkman S."/>
            <person name="de Vasconcelos A.T."/>
        </authorList>
    </citation>
    <scope>NUCLEOTIDE SEQUENCE [LARGE SCALE GENOMIC DNA]</scope>
</reference>
<evidence type="ECO:0000313" key="4">
    <source>
        <dbReference type="EMBL" id="EPY20862.1"/>
    </source>
</evidence>